<name>A0A9P8VT26_9HYPO</name>
<dbReference type="EMBL" id="JAGPYM010000042">
    <property type="protein sequence ID" value="KAH6874050.1"/>
    <property type="molecule type" value="Genomic_DNA"/>
</dbReference>
<dbReference type="InterPro" id="IPR003719">
    <property type="entry name" value="Phenazine_PhzF-like"/>
</dbReference>
<dbReference type="GO" id="GO:0016853">
    <property type="term" value="F:isomerase activity"/>
    <property type="evidence" value="ECO:0007669"/>
    <property type="project" value="TreeGrafter"/>
</dbReference>
<reference evidence="2 3" key="1">
    <citation type="journal article" date="2021" name="Nat. Commun.">
        <title>Genetic determinants of endophytism in the Arabidopsis root mycobiome.</title>
        <authorList>
            <person name="Mesny F."/>
            <person name="Miyauchi S."/>
            <person name="Thiergart T."/>
            <person name="Pickel B."/>
            <person name="Atanasova L."/>
            <person name="Karlsson M."/>
            <person name="Huettel B."/>
            <person name="Barry K.W."/>
            <person name="Haridas S."/>
            <person name="Chen C."/>
            <person name="Bauer D."/>
            <person name="Andreopoulos W."/>
            <person name="Pangilinan J."/>
            <person name="LaButti K."/>
            <person name="Riley R."/>
            <person name="Lipzen A."/>
            <person name="Clum A."/>
            <person name="Drula E."/>
            <person name="Henrissat B."/>
            <person name="Kohler A."/>
            <person name="Grigoriev I.V."/>
            <person name="Martin F.M."/>
            <person name="Hacquard S."/>
        </authorList>
    </citation>
    <scope>NUCLEOTIDE SEQUENCE [LARGE SCALE GENOMIC DNA]</scope>
    <source>
        <strain evidence="2 3">MPI-CAGE-CH-0241</strain>
    </source>
</reference>
<dbReference type="SUPFAM" id="SSF54506">
    <property type="entry name" value="Diaminopimelate epimerase-like"/>
    <property type="match status" value="1"/>
</dbReference>
<dbReference type="Proteomes" id="UP000777438">
    <property type="component" value="Unassembled WGS sequence"/>
</dbReference>
<dbReference type="GO" id="GO:0005737">
    <property type="term" value="C:cytoplasm"/>
    <property type="evidence" value="ECO:0007669"/>
    <property type="project" value="TreeGrafter"/>
</dbReference>
<organism evidence="2 3">
    <name type="scientific">Thelonectria olida</name>
    <dbReference type="NCBI Taxonomy" id="1576542"/>
    <lineage>
        <taxon>Eukaryota</taxon>
        <taxon>Fungi</taxon>
        <taxon>Dikarya</taxon>
        <taxon>Ascomycota</taxon>
        <taxon>Pezizomycotina</taxon>
        <taxon>Sordariomycetes</taxon>
        <taxon>Hypocreomycetidae</taxon>
        <taxon>Hypocreales</taxon>
        <taxon>Nectriaceae</taxon>
        <taxon>Thelonectria</taxon>
    </lineage>
</organism>
<dbReference type="PIRSF" id="PIRSF016184">
    <property type="entry name" value="PhzC_PhzF"/>
    <property type="match status" value="1"/>
</dbReference>
<evidence type="ECO:0000256" key="1">
    <source>
        <dbReference type="PIRSR" id="PIRSR016184-1"/>
    </source>
</evidence>
<proteinExistence type="predicted"/>
<dbReference type="Pfam" id="PF02567">
    <property type="entry name" value="PhzC-PhzF"/>
    <property type="match status" value="1"/>
</dbReference>
<gene>
    <name evidence="2" type="ORF">B0T10DRAFT_552982</name>
</gene>
<accession>A0A9P8VT26</accession>
<evidence type="ECO:0000313" key="2">
    <source>
        <dbReference type="EMBL" id="KAH6874050.1"/>
    </source>
</evidence>
<dbReference type="OrthoDB" id="75169at2759"/>
<dbReference type="NCBIfam" id="TIGR00654">
    <property type="entry name" value="PhzF_family"/>
    <property type="match status" value="1"/>
</dbReference>
<feature type="active site" evidence="1">
    <location>
        <position position="50"/>
    </location>
</feature>
<protein>
    <recommendedName>
        <fullName evidence="4">Phenazine biosynthesis protein</fullName>
    </recommendedName>
</protein>
<sequence length="309" mass="33857">MELQFATLDVFTDTPLKGNPLAVVTVPPSLSSTLSQAQKQAIAKEFNLSETVFIHDVEEVDSTARRIDIFTPALELPFAGHPTIGTAVHLQPLGVKSLVVKAGHIRIESLGSNSVRVEIPHNVRLHSKRLTRLSNHRQDAPAELANAEVGALIFSIVKGMTFVLIELPSLELLATAQVGVMGTIPVDLLDEGWRVKWVARRYYFVRLGTEDSGGRLVHKIRTRMIRPDMEDPATGSAACALASYLSLHVLKEDDIHFEMIQGVEMGRESTILLDVHVKQDSDGTRKLESLHLGGTATPIMKGTIRIPST</sequence>
<evidence type="ECO:0000313" key="3">
    <source>
        <dbReference type="Proteomes" id="UP000777438"/>
    </source>
</evidence>
<dbReference type="PANTHER" id="PTHR13774:SF32">
    <property type="entry name" value="ANTISENSE-ENHANCING SEQUENCE 1"/>
    <property type="match status" value="1"/>
</dbReference>
<dbReference type="Gene3D" id="3.10.310.10">
    <property type="entry name" value="Diaminopimelate Epimerase, Chain A, domain 1"/>
    <property type="match status" value="2"/>
</dbReference>
<evidence type="ECO:0008006" key="4">
    <source>
        <dbReference type="Google" id="ProtNLM"/>
    </source>
</evidence>
<dbReference type="PANTHER" id="PTHR13774">
    <property type="entry name" value="PHENAZINE BIOSYNTHESIS PROTEIN"/>
    <property type="match status" value="1"/>
</dbReference>
<keyword evidence="3" id="KW-1185">Reference proteome</keyword>
<dbReference type="AlphaFoldDB" id="A0A9P8VT26"/>
<comment type="caution">
    <text evidence="2">The sequence shown here is derived from an EMBL/GenBank/DDBJ whole genome shotgun (WGS) entry which is preliminary data.</text>
</comment>